<accession>A0A1I3DGP7</accession>
<dbReference type="AlphaFoldDB" id="A0A1I3DGP7"/>
<proteinExistence type="predicted"/>
<dbReference type="STRING" id="442341.SAMN04487959_11110"/>
<reference evidence="1 2" key="1">
    <citation type="submission" date="2016-10" db="EMBL/GenBank/DDBJ databases">
        <authorList>
            <person name="de Groot N.N."/>
        </authorList>
    </citation>
    <scope>NUCLEOTIDE SEQUENCE [LARGE SCALE GENOMIC DNA]</scope>
    <source>
        <strain evidence="1 2">CGMCC 1.6848</strain>
    </source>
</reference>
<sequence>MPQYVVRHCQANYEADAPLPEWFVVDERYDDDPSDEWIVTRHSFAEEAEAEAEKLNEGENTSKEED</sequence>
<name>A0A1I3DGP7_9GAMM</name>
<evidence type="ECO:0000313" key="2">
    <source>
        <dbReference type="Proteomes" id="UP000199040"/>
    </source>
</evidence>
<gene>
    <name evidence="1" type="ORF">SAMN04487959_11110</name>
</gene>
<dbReference type="EMBL" id="FOPY01000011">
    <property type="protein sequence ID" value="SFH85904.1"/>
    <property type="molecule type" value="Genomic_DNA"/>
</dbReference>
<dbReference type="Proteomes" id="UP000199040">
    <property type="component" value="Unassembled WGS sequence"/>
</dbReference>
<evidence type="ECO:0000313" key="1">
    <source>
        <dbReference type="EMBL" id="SFH85904.1"/>
    </source>
</evidence>
<dbReference type="RefSeq" id="WP_092847584.1">
    <property type="nucleotide sequence ID" value="NZ_FOPY01000011.1"/>
</dbReference>
<keyword evidence="2" id="KW-1185">Reference proteome</keyword>
<organism evidence="1 2">
    <name type="scientific">Modicisalibacter xianhensis</name>
    <dbReference type="NCBI Taxonomy" id="442341"/>
    <lineage>
        <taxon>Bacteria</taxon>
        <taxon>Pseudomonadati</taxon>
        <taxon>Pseudomonadota</taxon>
        <taxon>Gammaproteobacteria</taxon>
        <taxon>Oceanospirillales</taxon>
        <taxon>Halomonadaceae</taxon>
        <taxon>Modicisalibacter</taxon>
    </lineage>
</organism>
<protein>
    <submittedName>
        <fullName evidence="1">Uncharacterized protein</fullName>
    </submittedName>
</protein>